<keyword evidence="3" id="KW-0378">Hydrolase</keyword>
<dbReference type="Pfam" id="PF19290">
    <property type="entry name" value="PmbA_TldD_2nd"/>
    <property type="match status" value="1"/>
</dbReference>
<evidence type="ECO:0000259" key="5">
    <source>
        <dbReference type="Pfam" id="PF01523"/>
    </source>
</evidence>
<dbReference type="GO" id="GO:0008237">
    <property type="term" value="F:metallopeptidase activity"/>
    <property type="evidence" value="ECO:0007669"/>
    <property type="project" value="UniProtKB-KW"/>
</dbReference>
<dbReference type="GO" id="GO:0006508">
    <property type="term" value="P:proteolysis"/>
    <property type="evidence" value="ECO:0007669"/>
    <property type="project" value="UniProtKB-KW"/>
</dbReference>
<dbReference type="GO" id="GO:0005829">
    <property type="term" value="C:cytosol"/>
    <property type="evidence" value="ECO:0007669"/>
    <property type="project" value="TreeGrafter"/>
</dbReference>
<organism evidence="8 9">
    <name type="scientific">Hymenobacter psychrotolerans DSM 18569</name>
    <dbReference type="NCBI Taxonomy" id="1121959"/>
    <lineage>
        <taxon>Bacteria</taxon>
        <taxon>Pseudomonadati</taxon>
        <taxon>Bacteroidota</taxon>
        <taxon>Cytophagia</taxon>
        <taxon>Cytophagales</taxon>
        <taxon>Hymenobacteraceae</taxon>
        <taxon>Hymenobacter</taxon>
    </lineage>
</organism>
<evidence type="ECO:0000256" key="1">
    <source>
        <dbReference type="ARBA" id="ARBA00005836"/>
    </source>
</evidence>
<dbReference type="FunFam" id="3.30.2290.10:FF:000003">
    <property type="entry name" value="Zinc-dependent protease, TldD/PmbA family"/>
    <property type="match status" value="1"/>
</dbReference>
<evidence type="ECO:0000259" key="6">
    <source>
        <dbReference type="Pfam" id="PF19289"/>
    </source>
</evidence>
<dbReference type="Pfam" id="PF19289">
    <property type="entry name" value="PmbA_TldD_3rd"/>
    <property type="match status" value="1"/>
</dbReference>
<dbReference type="AlphaFoldDB" id="A0A1M6PJ48"/>
<accession>A0A1M6PJ48</accession>
<keyword evidence="9" id="KW-1185">Reference proteome</keyword>
<dbReference type="STRING" id="1121959.SAMN02746009_00254"/>
<dbReference type="RefSeq" id="WP_073280873.1">
    <property type="nucleotide sequence ID" value="NZ_FRAS01000001.1"/>
</dbReference>
<dbReference type="PANTHER" id="PTHR30624:SF10">
    <property type="entry name" value="CONSERVED PROTEIN"/>
    <property type="match status" value="1"/>
</dbReference>
<gene>
    <name evidence="8" type="ORF">SAMN02746009_00254</name>
</gene>
<dbReference type="InterPro" id="IPR002510">
    <property type="entry name" value="Metalloprtase-TldD/E_N"/>
</dbReference>
<protein>
    <submittedName>
        <fullName evidence="8">TldD protein</fullName>
    </submittedName>
</protein>
<dbReference type="EMBL" id="FRAS01000001">
    <property type="protein sequence ID" value="SHK07924.1"/>
    <property type="molecule type" value="Genomic_DNA"/>
</dbReference>
<dbReference type="PANTHER" id="PTHR30624">
    <property type="entry name" value="UNCHARACTERIZED PROTEIN TLDD AND PMBA"/>
    <property type="match status" value="1"/>
</dbReference>
<dbReference type="Pfam" id="PF01523">
    <property type="entry name" value="PmbA_TldD_1st"/>
    <property type="match status" value="1"/>
</dbReference>
<feature type="domain" description="Metalloprotease TldD/E N-terminal" evidence="5">
    <location>
        <begin position="64"/>
        <end position="127"/>
    </location>
</feature>
<dbReference type="Proteomes" id="UP000183947">
    <property type="component" value="Unassembled WGS sequence"/>
</dbReference>
<evidence type="ECO:0000259" key="7">
    <source>
        <dbReference type="Pfam" id="PF19290"/>
    </source>
</evidence>
<keyword evidence="2" id="KW-0645">Protease</keyword>
<dbReference type="OrthoDB" id="9803213at2"/>
<evidence type="ECO:0000256" key="2">
    <source>
        <dbReference type="ARBA" id="ARBA00022670"/>
    </source>
</evidence>
<feature type="domain" description="Metalloprotease TldD/E central" evidence="7">
    <location>
        <begin position="159"/>
        <end position="244"/>
    </location>
</feature>
<feature type="domain" description="Metalloprotease TldD/E C-terminal" evidence="6">
    <location>
        <begin position="294"/>
        <end position="541"/>
    </location>
</feature>
<evidence type="ECO:0000256" key="3">
    <source>
        <dbReference type="ARBA" id="ARBA00022801"/>
    </source>
</evidence>
<evidence type="ECO:0000256" key="4">
    <source>
        <dbReference type="ARBA" id="ARBA00023049"/>
    </source>
</evidence>
<keyword evidence="4" id="KW-0482">Metalloprotease</keyword>
<dbReference type="InterPro" id="IPR045570">
    <property type="entry name" value="Metalloprtase-TldD/E_cen_dom"/>
</dbReference>
<dbReference type="InterPro" id="IPR035068">
    <property type="entry name" value="TldD/PmbA_N"/>
</dbReference>
<name>A0A1M6PJ48_9BACT</name>
<reference evidence="9" key="1">
    <citation type="submission" date="2016-11" db="EMBL/GenBank/DDBJ databases">
        <authorList>
            <person name="Varghese N."/>
            <person name="Submissions S."/>
        </authorList>
    </citation>
    <scope>NUCLEOTIDE SEQUENCE [LARGE SCALE GENOMIC DNA]</scope>
    <source>
        <strain evidence="9">DSM 18569</strain>
    </source>
</reference>
<dbReference type="Gene3D" id="3.30.2290.10">
    <property type="entry name" value="PmbA/TldD superfamily"/>
    <property type="match status" value="1"/>
</dbReference>
<comment type="similarity">
    <text evidence="1">Belongs to the peptidase U62 family.</text>
</comment>
<dbReference type="InterPro" id="IPR051463">
    <property type="entry name" value="Peptidase_U62_metallo"/>
</dbReference>
<evidence type="ECO:0000313" key="9">
    <source>
        <dbReference type="Proteomes" id="UP000183947"/>
    </source>
</evidence>
<proteinExistence type="inferred from homology"/>
<dbReference type="InterPro" id="IPR045569">
    <property type="entry name" value="Metalloprtase-TldD/E_C"/>
</dbReference>
<sequence>MRRRDFVGLTGLAAGSLLLPSLPGMGGIFVEPEQLLDTIDPALKKRLADAALNAAKATGASYTDVRIGRYLNQYVFTREKQVQNIVSTESFGAGVRALVNGAWGFAATNTVTEAGLAEAARTAVAIAKANQKVQKTPVQLAPQKGYGEVSWKTPIERNFFEVPVKEKVDLLLAANGKALDNGASYVNSALFQVNEQKYFASTDGSYIDQDIHRIWPTFDVTVVDRTTGKFRSRGSMASPMGLGYEYLTPRASDKMAGPQGTSVIGYKQRYDMLEDAALAARQAKEKLTCKSVVPGKYDLVLDPSHLGLTIHESVGHPLELDRVLGYEANYAGTSFATLDWKAKGAPYGSKQVNIVADKLQPGSLGAVGYDDEGVKTKEWDLIKEGKLVDYQKIRDQAHILGQKESDGCCYADSWSSVQFQRMPNVSLRPGKDKLSVDEMISKVDKGIYIAGEGSYSIDQQRYNFQFGGKVFYAIEKGKIAGMLEDVAYQANTQEFWNSCAGSCDASDYRFLGTFFDGKGQPSQVSAVSHGSSTTRFNGVNVINTARKI</sequence>
<dbReference type="InterPro" id="IPR036059">
    <property type="entry name" value="TldD/PmbA_sf"/>
</dbReference>
<dbReference type="SUPFAM" id="SSF111283">
    <property type="entry name" value="Putative modulator of DNA gyrase, PmbA/TldD"/>
    <property type="match status" value="1"/>
</dbReference>
<evidence type="ECO:0000313" key="8">
    <source>
        <dbReference type="EMBL" id="SHK07924.1"/>
    </source>
</evidence>